<dbReference type="Pfam" id="PF11939">
    <property type="entry name" value="NiFe-hyd_HybE"/>
    <property type="match status" value="1"/>
</dbReference>
<accession>A0A940YC49</accession>
<keyword evidence="2" id="KW-1185">Reference proteome</keyword>
<evidence type="ECO:0000313" key="1">
    <source>
        <dbReference type="EMBL" id="MBQ0957468.1"/>
    </source>
</evidence>
<dbReference type="RefSeq" id="WP_210799767.1">
    <property type="nucleotide sequence ID" value="NZ_JAGQDE010000001.1"/>
</dbReference>
<dbReference type="InterPro" id="IPR038530">
    <property type="entry name" value="NiFe-hyd_HybE_sf"/>
</dbReference>
<proteinExistence type="predicted"/>
<dbReference type="Proteomes" id="UP000678374">
    <property type="component" value="Unassembled WGS sequence"/>
</dbReference>
<evidence type="ECO:0000313" key="2">
    <source>
        <dbReference type="Proteomes" id="UP000678374"/>
    </source>
</evidence>
<sequence length="173" mass="18556">MSTQQAVDRRAESLAQCFRAIQRERMAGLPFLHPRLQVQVLGLAPQADEPAVLSGILLTPWFMNLVRLPLRPLDALAGLADGWAGVGLRVTRRVGQHELDLLGGIEPGLGVFEAASLFSPMGDFVDQAAAVAAAQEVLHQLRQPTTEATVATPASVMPSRRGFLMGRSAGVLR</sequence>
<name>A0A940YC49_9BURK</name>
<comment type="caution">
    <text evidence="1">The sequence shown here is derived from an EMBL/GenBank/DDBJ whole genome shotgun (WGS) entry which is preliminary data.</text>
</comment>
<dbReference type="AlphaFoldDB" id="A0A940YC49"/>
<dbReference type="Gene3D" id="3.30.1460.40">
    <property type="entry name" value="[NiFe]-hydrogenase assembly chaperone, HybE"/>
    <property type="match status" value="1"/>
</dbReference>
<protein>
    <submittedName>
        <fullName evidence="1">[NiFe]-hydrogenase assembly chaperone HybE</fullName>
    </submittedName>
</protein>
<reference evidence="1" key="1">
    <citation type="submission" date="2021-04" db="EMBL/GenBank/DDBJ databases">
        <title>The genome sequence of Ideonella sp. 4Y11.</title>
        <authorList>
            <person name="Liu Y."/>
        </authorList>
    </citation>
    <scope>NUCLEOTIDE SEQUENCE</scope>
    <source>
        <strain evidence="1">4Y11</strain>
    </source>
</reference>
<gene>
    <name evidence="1" type="primary">hybE</name>
    <name evidence="1" type="ORF">KAK06_00725</name>
</gene>
<dbReference type="NCBIfam" id="TIGR03993">
    <property type="entry name" value="hydrog_HybE"/>
    <property type="match status" value="1"/>
</dbReference>
<dbReference type="EMBL" id="JAGQDE010000001">
    <property type="protein sequence ID" value="MBQ0957468.1"/>
    <property type="molecule type" value="Genomic_DNA"/>
</dbReference>
<organism evidence="1 2">
    <name type="scientific">Ideonella aquatica</name>
    <dbReference type="NCBI Taxonomy" id="2824119"/>
    <lineage>
        <taxon>Bacteria</taxon>
        <taxon>Pseudomonadati</taxon>
        <taxon>Pseudomonadota</taxon>
        <taxon>Betaproteobacteria</taxon>
        <taxon>Burkholderiales</taxon>
        <taxon>Sphaerotilaceae</taxon>
        <taxon>Ideonella</taxon>
    </lineage>
</organism>
<dbReference type="InterPro" id="IPR023994">
    <property type="entry name" value="NiFe-hyd_HybE"/>
</dbReference>